<dbReference type="PANTHER" id="PTHR11567">
    <property type="entry name" value="ACID PHOSPHATASE-RELATED"/>
    <property type="match status" value="1"/>
</dbReference>
<dbReference type="PROSITE" id="PS00778">
    <property type="entry name" value="HIS_ACID_PHOSPHAT_2"/>
    <property type="match status" value="1"/>
</dbReference>
<dbReference type="InterPro" id="IPR033379">
    <property type="entry name" value="Acid_Pase_AS"/>
</dbReference>
<accession>A0ABM0JYB3</accession>
<evidence type="ECO:0000313" key="8">
    <source>
        <dbReference type="RefSeq" id="XP_005104426.1"/>
    </source>
</evidence>
<name>A0ABM0JYB3_APLCA</name>
<evidence type="ECO:0000256" key="2">
    <source>
        <dbReference type="ARBA" id="ARBA00022801"/>
    </source>
</evidence>
<dbReference type="PROSITE" id="PS00616">
    <property type="entry name" value="HIS_ACID_PHOSPHAT_1"/>
    <property type="match status" value="1"/>
</dbReference>
<evidence type="ECO:0000256" key="6">
    <source>
        <dbReference type="SAM" id="Phobius"/>
    </source>
</evidence>
<dbReference type="RefSeq" id="XP_005104426.1">
    <property type="nucleotide sequence ID" value="XM_005104369.3"/>
</dbReference>
<proteinExistence type="inferred from homology"/>
<evidence type="ECO:0000256" key="3">
    <source>
        <dbReference type="ARBA" id="ARBA00036311"/>
    </source>
</evidence>
<comment type="catalytic activity">
    <reaction evidence="3">
        <text>3-O-[beta-D-GlcA-(1-&gt;3)-beta-D-Gal-(1-&gt;3)-beta-D-Gal-(1-&gt;4)-beta-D-2-O-P-Xyl]-L-seryl-[protein] + H2O = 3-O-(beta-D-GlcA-(1-&gt;3)-beta-D-Gal-(1-&gt;3)-beta-D-Gal-(1-&gt;4)-beta-D-Xyl)-L-seryl-[protein] + phosphate</text>
        <dbReference type="Rhea" id="RHEA:56512"/>
        <dbReference type="Rhea" id="RHEA-COMP:12573"/>
        <dbReference type="Rhea" id="RHEA-COMP:14559"/>
        <dbReference type="ChEBI" id="CHEBI:15377"/>
        <dbReference type="ChEBI" id="CHEBI:43474"/>
        <dbReference type="ChEBI" id="CHEBI:132093"/>
        <dbReference type="ChEBI" id="CHEBI:140495"/>
    </reaction>
</comment>
<evidence type="ECO:0000256" key="1">
    <source>
        <dbReference type="ARBA" id="ARBA00005375"/>
    </source>
</evidence>
<evidence type="ECO:0000256" key="4">
    <source>
        <dbReference type="ARBA" id="ARBA00040357"/>
    </source>
</evidence>
<evidence type="ECO:0000256" key="5">
    <source>
        <dbReference type="ARBA" id="ARBA00041499"/>
    </source>
</evidence>
<dbReference type="InterPro" id="IPR029033">
    <property type="entry name" value="His_PPase_superfam"/>
</dbReference>
<dbReference type="PANTHER" id="PTHR11567:SF110">
    <property type="entry name" value="2-PHOSPHOXYLOSE PHOSPHATASE 1"/>
    <property type="match status" value="1"/>
</dbReference>
<keyword evidence="6" id="KW-0812">Transmembrane</keyword>
<keyword evidence="6" id="KW-1133">Transmembrane helix</keyword>
<keyword evidence="6" id="KW-0472">Membrane</keyword>
<dbReference type="InterPro" id="IPR050645">
    <property type="entry name" value="Histidine_acid_phosphatase"/>
</dbReference>
<reference evidence="8" key="1">
    <citation type="submission" date="2025-08" db="UniProtKB">
        <authorList>
            <consortium name="RefSeq"/>
        </authorList>
    </citation>
    <scope>IDENTIFICATION</scope>
</reference>
<dbReference type="CDD" id="cd07061">
    <property type="entry name" value="HP_HAP_like"/>
    <property type="match status" value="1"/>
</dbReference>
<dbReference type="InterPro" id="IPR000560">
    <property type="entry name" value="His_Pase_clade-2"/>
</dbReference>
<dbReference type="GeneID" id="101847751"/>
<dbReference type="Gene3D" id="3.40.50.1240">
    <property type="entry name" value="Phosphoglycerate mutase-like"/>
    <property type="match status" value="1"/>
</dbReference>
<sequence>MRTIRCDRLLHLKSLLIIGVFSLLLTFLILTYSSSDMHHSNEDAFSHGEPGVFRMSQKKVIKEKVKGKKSKVVDEEETPVFHKDTRPPLMVKRMSEYCNLPHDMSVAQQGLAPKDYQLLNVHTVIRHGDRSPIFRLPGLDRSDLSCLLDADQYLHLPKVASFAHVLAASSDQLPRDSTFNRWALYPSHKICGEGQLTGQGAVQHIMNGMLYSERYMHQHRLFDESNWEQRYLVHTTEVSRTFQSAIAFSYGLLPQFDLKRLNLFRSGSLEFCEDRVFHGACRCPGLEMFRSQAERECKMSAADTKLYTALKKHVDEVLHLRGQNIPGPSSLMDGLSHLACHSIPLPCNSNGTCITAKAYETVWRLIDAKTKCLGQNLKYKKFAKALMHGLLFRISREFSIAIQNGSNPTFHLYSGHDTTVTPLITALELSNNVWPRFATTITFELFKKQSKGDHYIRILKNGQLVTSEAIFCRGRTDENGMCAFSHFSNYVASQKLKEFCDSLKPVMKKFF</sequence>
<evidence type="ECO:0000313" key="7">
    <source>
        <dbReference type="Proteomes" id="UP000694888"/>
    </source>
</evidence>
<protein>
    <recommendedName>
        <fullName evidence="4">2-phosphoxylose phosphatase 1</fullName>
    </recommendedName>
    <alternativeName>
        <fullName evidence="5">Acid phosphatase-like protein 2</fullName>
    </alternativeName>
</protein>
<organism evidence="7 8">
    <name type="scientific">Aplysia californica</name>
    <name type="common">California sea hare</name>
    <dbReference type="NCBI Taxonomy" id="6500"/>
    <lineage>
        <taxon>Eukaryota</taxon>
        <taxon>Metazoa</taxon>
        <taxon>Spiralia</taxon>
        <taxon>Lophotrochozoa</taxon>
        <taxon>Mollusca</taxon>
        <taxon>Gastropoda</taxon>
        <taxon>Heterobranchia</taxon>
        <taxon>Euthyneura</taxon>
        <taxon>Tectipleura</taxon>
        <taxon>Aplysiida</taxon>
        <taxon>Aplysioidea</taxon>
        <taxon>Aplysiidae</taxon>
        <taxon>Aplysia</taxon>
    </lineage>
</organism>
<dbReference type="Proteomes" id="UP000694888">
    <property type="component" value="Unplaced"/>
</dbReference>
<dbReference type="SUPFAM" id="SSF53254">
    <property type="entry name" value="Phosphoglycerate mutase-like"/>
    <property type="match status" value="1"/>
</dbReference>
<feature type="transmembrane region" description="Helical" evidence="6">
    <location>
        <begin position="12"/>
        <end position="32"/>
    </location>
</feature>
<comment type="similarity">
    <text evidence="1">Belongs to the histidine acid phosphatase family.</text>
</comment>
<dbReference type="Pfam" id="PF00328">
    <property type="entry name" value="His_Phos_2"/>
    <property type="match status" value="2"/>
</dbReference>
<keyword evidence="7" id="KW-1185">Reference proteome</keyword>
<gene>
    <name evidence="8" type="primary">LOC101847751</name>
</gene>
<keyword evidence="2" id="KW-0378">Hydrolase</keyword>